<sequence length="125" mass="13054">MLATCGPVWLLGMGADEPSGDVVSLVAAWVFLLVGAPWAVVRIGRLHRRWLNDSRPFAQSPRTIVLAVCLAVALVLAGKTIEGPIGGSVVNLAGLALLAFGVLAVLMAFTPLGGALAARRRTRSR</sequence>
<evidence type="ECO:0000313" key="3">
    <source>
        <dbReference type="Proteomes" id="UP000248783"/>
    </source>
</evidence>
<keyword evidence="1" id="KW-0812">Transmembrane</keyword>
<protein>
    <submittedName>
        <fullName evidence="2">Uncharacterized protein</fullName>
    </submittedName>
</protein>
<accession>A0A2W5WNR9</accession>
<evidence type="ECO:0000256" key="1">
    <source>
        <dbReference type="SAM" id="Phobius"/>
    </source>
</evidence>
<comment type="caution">
    <text evidence="2">The sequence shown here is derived from an EMBL/GenBank/DDBJ whole genome shotgun (WGS) entry which is preliminary data.</text>
</comment>
<reference evidence="2 3" key="1">
    <citation type="submission" date="2018-06" db="EMBL/GenBank/DDBJ databases">
        <title>Whole genome sequencing of a novel hydrocarbon degrading bacterial strain, PW21 isolated from oil contaminated produced water sample.</title>
        <authorList>
            <person name="Nagkirti P."/>
            <person name="Shaikh A."/>
            <person name="Gowdaman V."/>
            <person name="Engineer A.E."/>
            <person name="Dagar S."/>
            <person name="Dhakephalkar P.K."/>
        </authorList>
    </citation>
    <scope>NUCLEOTIDE SEQUENCE [LARGE SCALE GENOMIC DNA]</scope>
    <source>
        <strain evidence="2 3">PW21</strain>
    </source>
</reference>
<gene>
    <name evidence="2" type="ORF">DNL40_12070</name>
</gene>
<dbReference type="Proteomes" id="UP000248783">
    <property type="component" value="Unassembled WGS sequence"/>
</dbReference>
<keyword evidence="1" id="KW-1133">Transmembrane helix</keyword>
<feature type="transmembrane region" description="Helical" evidence="1">
    <location>
        <begin position="93"/>
        <end position="118"/>
    </location>
</feature>
<proteinExistence type="predicted"/>
<keyword evidence="1" id="KW-0472">Membrane</keyword>
<feature type="transmembrane region" description="Helical" evidence="1">
    <location>
        <begin position="62"/>
        <end position="81"/>
    </location>
</feature>
<dbReference type="EMBL" id="QKWH01000010">
    <property type="protein sequence ID" value="PZR52403.1"/>
    <property type="molecule type" value="Genomic_DNA"/>
</dbReference>
<name>A0A2W5WNR9_9MICO</name>
<keyword evidence="3" id="KW-1185">Reference proteome</keyword>
<evidence type="ECO:0000313" key="2">
    <source>
        <dbReference type="EMBL" id="PZR52403.1"/>
    </source>
</evidence>
<organism evidence="2 3">
    <name type="scientific">Xylanimonas oleitrophica</name>
    <dbReference type="NCBI Taxonomy" id="2607479"/>
    <lineage>
        <taxon>Bacteria</taxon>
        <taxon>Bacillati</taxon>
        <taxon>Actinomycetota</taxon>
        <taxon>Actinomycetes</taxon>
        <taxon>Micrococcales</taxon>
        <taxon>Promicromonosporaceae</taxon>
        <taxon>Xylanimonas</taxon>
    </lineage>
</organism>
<feature type="transmembrane region" description="Helical" evidence="1">
    <location>
        <begin position="22"/>
        <end position="41"/>
    </location>
</feature>
<dbReference type="AlphaFoldDB" id="A0A2W5WNR9"/>